<dbReference type="Proteomes" id="UP000630353">
    <property type="component" value="Unassembled WGS sequence"/>
</dbReference>
<dbReference type="Pfam" id="PF13711">
    <property type="entry name" value="DUF4160"/>
    <property type="match status" value="1"/>
</dbReference>
<organism evidence="1 2">
    <name type="scientific">Thalassobaculum fulvum</name>
    <dbReference type="NCBI Taxonomy" id="1633335"/>
    <lineage>
        <taxon>Bacteria</taxon>
        <taxon>Pseudomonadati</taxon>
        <taxon>Pseudomonadota</taxon>
        <taxon>Alphaproteobacteria</taxon>
        <taxon>Rhodospirillales</taxon>
        <taxon>Thalassobaculaceae</taxon>
        <taxon>Thalassobaculum</taxon>
    </lineage>
</organism>
<proteinExistence type="predicted"/>
<comment type="caution">
    <text evidence="1">The sequence shown here is derived from an EMBL/GenBank/DDBJ whole genome shotgun (WGS) entry which is preliminary data.</text>
</comment>
<accession>A0A919CQC1</accession>
<reference evidence="1" key="1">
    <citation type="journal article" date="2014" name="Int. J. Syst. Evol. Microbiol.">
        <title>Complete genome sequence of Corynebacterium casei LMG S-19264T (=DSM 44701T), isolated from a smear-ripened cheese.</title>
        <authorList>
            <consortium name="US DOE Joint Genome Institute (JGI-PGF)"/>
            <person name="Walter F."/>
            <person name="Albersmeier A."/>
            <person name="Kalinowski J."/>
            <person name="Ruckert C."/>
        </authorList>
    </citation>
    <scope>NUCLEOTIDE SEQUENCE</scope>
    <source>
        <strain evidence="1">KCTC 42651</strain>
    </source>
</reference>
<evidence type="ECO:0008006" key="3">
    <source>
        <dbReference type="Google" id="ProtNLM"/>
    </source>
</evidence>
<dbReference type="RefSeq" id="WP_189990300.1">
    <property type="nucleotide sequence ID" value="NZ_BMZS01000005.1"/>
</dbReference>
<dbReference type="AlphaFoldDB" id="A0A919CQC1"/>
<dbReference type="InterPro" id="IPR025427">
    <property type="entry name" value="DUF4160"/>
</dbReference>
<protein>
    <recommendedName>
        <fullName evidence="3">DUF4160 domain-containing protein</fullName>
    </recommendedName>
</protein>
<keyword evidence="2" id="KW-1185">Reference proteome</keyword>
<reference evidence="1" key="2">
    <citation type="submission" date="2020-09" db="EMBL/GenBank/DDBJ databases">
        <authorList>
            <person name="Sun Q."/>
            <person name="Kim S."/>
        </authorList>
    </citation>
    <scope>NUCLEOTIDE SEQUENCE</scope>
    <source>
        <strain evidence="1">KCTC 42651</strain>
    </source>
</reference>
<sequence>MPTVHRQQGWKVQIFANDHAPPHVHLVSAEHKIVAEIATGQVLKGSEASVRALAESLAWVLENRSRLLAEWNRIVEREDD</sequence>
<name>A0A919CQC1_9PROT</name>
<evidence type="ECO:0000313" key="1">
    <source>
        <dbReference type="EMBL" id="GHD51782.1"/>
    </source>
</evidence>
<evidence type="ECO:0000313" key="2">
    <source>
        <dbReference type="Proteomes" id="UP000630353"/>
    </source>
</evidence>
<gene>
    <name evidence="1" type="ORF">GCM10017083_26600</name>
</gene>
<dbReference type="EMBL" id="BMZS01000005">
    <property type="protein sequence ID" value="GHD51782.1"/>
    <property type="molecule type" value="Genomic_DNA"/>
</dbReference>